<dbReference type="AlphaFoldDB" id="A0A0H3CBM2"/>
<dbReference type="GO" id="GO:0000166">
    <property type="term" value="F:nucleotide binding"/>
    <property type="evidence" value="ECO:0007669"/>
    <property type="project" value="UniProtKB-KW"/>
</dbReference>
<dbReference type="HOGENOM" id="CLU_142825_3_2_5"/>
<dbReference type="InterPro" id="IPR051813">
    <property type="entry name" value="HepT_RNase_toxin"/>
</dbReference>
<sequence length="134" mass="14707">MACTGSCETGCCAKSPMLKSERDAELRLDDILQAIERIRSYVSGADFARFEGEAMLFDAVSMNVLVIGESIGRLPDRLKDRLGALPWRGMVAVRNLVAHGYPELDAKIVWDIATTRLDALEAVIAPMLAEVRNP</sequence>
<evidence type="ECO:0000256" key="1">
    <source>
        <dbReference type="ARBA" id="ARBA00022553"/>
    </source>
</evidence>
<name>A0A0H3CBM2_CAUVN</name>
<dbReference type="Pfam" id="PF01934">
    <property type="entry name" value="HepT-like"/>
    <property type="match status" value="1"/>
</dbReference>
<evidence type="ECO:0000313" key="6">
    <source>
        <dbReference type="EMBL" id="ACL96640.3"/>
    </source>
</evidence>
<dbReference type="InterPro" id="IPR008201">
    <property type="entry name" value="HepT-like"/>
</dbReference>
<dbReference type="PANTHER" id="PTHR34139">
    <property type="entry name" value="UPF0331 PROTEIN MJ0127"/>
    <property type="match status" value="1"/>
</dbReference>
<evidence type="ECO:0008006" key="8">
    <source>
        <dbReference type="Google" id="ProtNLM"/>
    </source>
</evidence>
<evidence type="ECO:0000256" key="3">
    <source>
        <dbReference type="ARBA" id="ARBA00022722"/>
    </source>
</evidence>
<keyword evidence="2" id="KW-1277">Toxin-antitoxin system</keyword>
<dbReference type="GO" id="GO:0110001">
    <property type="term" value="C:toxin-antitoxin complex"/>
    <property type="evidence" value="ECO:0007669"/>
    <property type="project" value="InterPro"/>
</dbReference>
<dbReference type="GeneID" id="7331013"/>
<dbReference type="GO" id="GO:0004540">
    <property type="term" value="F:RNA nuclease activity"/>
    <property type="evidence" value="ECO:0007669"/>
    <property type="project" value="InterPro"/>
</dbReference>
<keyword evidence="4" id="KW-0547">Nucleotide-binding</keyword>
<organism evidence="6 7">
    <name type="scientific">Caulobacter vibrioides (strain NA1000 / CB15N)</name>
    <name type="common">Caulobacter crescentus</name>
    <dbReference type="NCBI Taxonomy" id="565050"/>
    <lineage>
        <taxon>Bacteria</taxon>
        <taxon>Pseudomonadati</taxon>
        <taxon>Pseudomonadota</taxon>
        <taxon>Alphaproteobacteria</taxon>
        <taxon>Caulobacterales</taxon>
        <taxon>Caulobacteraceae</taxon>
        <taxon>Caulobacter</taxon>
    </lineage>
</organism>
<reference evidence="6 7" key="1">
    <citation type="journal article" date="2010" name="J. Bacteriol.">
        <title>The genetic basis of laboratory adaptation in Caulobacter crescentus.</title>
        <authorList>
            <person name="Marks M.E."/>
            <person name="Castro-Rojas C.M."/>
            <person name="Teiling C."/>
            <person name="Du L."/>
            <person name="Kapatral V."/>
            <person name="Walunas T.L."/>
            <person name="Crosson S."/>
        </authorList>
    </citation>
    <scope>NUCLEOTIDE SEQUENCE [LARGE SCALE GENOMIC DNA]</scope>
    <source>
        <strain evidence="7">NA1000 / CB15N</strain>
    </source>
</reference>
<dbReference type="RefSeq" id="YP_002518548.3">
    <property type="nucleotide sequence ID" value="NC_011916.1"/>
</dbReference>
<protein>
    <recommendedName>
        <fullName evidence="8">DUF86 domain-containing protein</fullName>
    </recommendedName>
</protein>
<dbReference type="Proteomes" id="UP000001364">
    <property type="component" value="Chromosome"/>
</dbReference>
<dbReference type="PATRIC" id="fig|565050.3.peg.3101"/>
<dbReference type="RefSeq" id="WP_012640651.1">
    <property type="nucleotide sequence ID" value="NC_011916.1"/>
</dbReference>
<dbReference type="OrthoDB" id="4829434at2"/>
<evidence type="ECO:0000256" key="4">
    <source>
        <dbReference type="ARBA" id="ARBA00022741"/>
    </source>
</evidence>
<proteinExistence type="predicted"/>
<keyword evidence="7" id="KW-1185">Reference proteome</keyword>
<accession>A0A0H3CBM2</accession>
<dbReference type="PANTHER" id="PTHR34139:SF1">
    <property type="entry name" value="RNASE MJ1380-RELATED"/>
    <property type="match status" value="1"/>
</dbReference>
<keyword evidence="1" id="KW-0597">Phosphoprotein</keyword>
<dbReference type="GO" id="GO:0016787">
    <property type="term" value="F:hydrolase activity"/>
    <property type="evidence" value="ECO:0007669"/>
    <property type="project" value="UniProtKB-KW"/>
</dbReference>
<evidence type="ECO:0000256" key="2">
    <source>
        <dbReference type="ARBA" id="ARBA00022649"/>
    </source>
</evidence>
<evidence type="ECO:0000256" key="5">
    <source>
        <dbReference type="ARBA" id="ARBA00022801"/>
    </source>
</evidence>
<evidence type="ECO:0000313" key="7">
    <source>
        <dbReference type="Proteomes" id="UP000001364"/>
    </source>
</evidence>
<keyword evidence="5" id="KW-0378">Hydrolase</keyword>
<keyword evidence="3" id="KW-0540">Nuclease</keyword>
<gene>
    <name evidence="6" type="ordered locus">CCNA_03175</name>
</gene>
<dbReference type="EMBL" id="CP001340">
    <property type="protein sequence ID" value="ACL96640.3"/>
    <property type="molecule type" value="Genomic_DNA"/>
</dbReference>
<dbReference type="KEGG" id="ccs:CCNA_03175"/>